<dbReference type="Pfam" id="PF13462">
    <property type="entry name" value="Thioredoxin_4"/>
    <property type="match status" value="1"/>
</dbReference>
<dbReference type="InterPro" id="IPR036249">
    <property type="entry name" value="Thioredoxin-like_sf"/>
</dbReference>
<keyword evidence="6" id="KW-0413">Isomerase</keyword>
<evidence type="ECO:0000259" key="5">
    <source>
        <dbReference type="PROSITE" id="PS51352"/>
    </source>
</evidence>
<reference evidence="6 7" key="1">
    <citation type="submission" date="2017-09" db="EMBL/GenBank/DDBJ databases">
        <authorList>
            <person name="Ehlers B."/>
            <person name="Leendertz F.H."/>
        </authorList>
    </citation>
    <scope>NUCLEOTIDE SEQUENCE [LARGE SCALE GENOMIC DNA]</scope>
    <source>
        <strain evidence="6 7">DSM 18289</strain>
    </source>
</reference>
<comment type="similarity">
    <text evidence="2">Belongs to the thioredoxin family. DsbA subfamily.</text>
</comment>
<dbReference type="AlphaFoldDB" id="A0A285NDE2"/>
<evidence type="ECO:0000313" key="6">
    <source>
        <dbReference type="EMBL" id="SNZ05936.1"/>
    </source>
</evidence>
<dbReference type="OrthoDB" id="8478320at2"/>
<dbReference type="PANTHER" id="PTHR13887">
    <property type="entry name" value="GLUTATHIONE S-TRANSFERASE KAPPA"/>
    <property type="match status" value="1"/>
</dbReference>
<dbReference type="GO" id="GO:0016853">
    <property type="term" value="F:isomerase activity"/>
    <property type="evidence" value="ECO:0007669"/>
    <property type="project" value="UniProtKB-KW"/>
</dbReference>
<dbReference type="SUPFAM" id="SSF52833">
    <property type="entry name" value="Thioredoxin-like"/>
    <property type="match status" value="1"/>
</dbReference>
<feature type="domain" description="Thioredoxin" evidence="5">
    <location>
        <begin position="21"/>
        <end position="215"/>
    </location>
</feature>
<feature type="chain" id="PRO_5012222273" evidence="4">
    <location>
        <begin position="32"/>
        <end position="215"/>
    </location>
</feature>
<evidence type="ECO:0000256" key="3">
    <source>
        <dbReference type="ARBA" id="ARBA00023284"/>
    </source>
</evidence>
<dbReference type="Proteomes" id="UP000219439">
    <property type="component" value="Unassembled WGS sequence"/>
</dbReference>
<comment type="function">
    <text evidence="1">May be required for disulfide bond formation in some proteins.</text>
</comment>
<dbReference type="PROSITE" id="PS51318">
    <property type="entry name" value="TAT"/>
    <property type="match status" value="1"/>
</dbReference>
<evidence type="ECO:0000256" key="2">
    <source>
        <dbReference type="ARBA" id="ARBA00005791"/>
    </source>
</evidence>
<evidence type="ECO:0000313" key="7">
    <source>
        <dbReference type="Proteomes" id="UP000219439"/>
    </source>
</evidence>
<dbReference type="InterPro" id="IPR013766">
    <property type="entry name" value="Thioredoxin_domain"/>
</dbReference>
<accession>A0A285NDE2</accession>
<proteinExistence type="inferred from homology"/>
<feature type="signal peptide" evidence="4">
    <location>
        <begin position="1"/>
        <end position="31"/>
    </location>
</feature>
<protein>
    <submittedName>
        <fullName evidence="6">Protein-disulfide isomerase</fullName>
    </submittedName>
</protein>
<evidence type="ECO:0000256" key="1">
    <source>
        <dbReference type="ARBA" id="ARBA00003565"/>
    </source>
</evidence>
<keyword evidence="3" id="KW-0676">Redox-active center</keyword>
<dbReference type="PANTHER" id="PTHR13887:SF56">
    <property type="entry name" value="THIOREDOXIN-LIKE REDUCTASE RV2466C"/>
    <property type="match status" value="1"/>
</dbReference>
<dbReference type="PROSITE" id="PS00194">
    <property type="entry name" value="THIOREDOXIN_1"/>
    <property type="match status" value="1"/>
</dbReference>
<dbReference type="InterPro" id="IPR017937">
    <property type="entry name" value="Thioredoxin_CS"/>
</dbReference>
<dbReference type="Gene3D" id="1.10.40.80">
    <property type="match status" value="1"/>
</dbReference>
<keyword evidence="7" id="KW-1185">Reference proteome</keyword>
<name>A0A285NDE2_9HYPH</name>
<keyword evidence="4" id="KW-0732">Signal</keyword>
<dbReference type="PROSITE" id="PS51352">
    <property type="entry name" value="THIOREDOXIN_2"/>
    <property type="match status" value="1"/>
</dbReference>
<evidence type="ECO:0000256" key="4">
    <source>
        <dbReference type="SAM" id="SignalP"/>
    </source>
</evidence>
<dbReference type="GO" id="GO:0015036">
    <property type="term" value="F:disulfide oxidoreductase activity"/>
    <property type="evidence" value="ECO:0007669"/>
    <property type="project" value="UniProtKB-ARBA"/>
</dbReference>
<organism evidence="6 7">
    <name type="scientific">Cohaesibacter gelatinilyticus</name>
    <dbReference type="NCBI Taxonomy" id="372072"/>
    <lineage>
        <taxon>Bacteria</taxon>
        <taxon>Pseudomonadati</taxon>
        <taxon>Pseudomonadota</taxon>
        <taxon>Alphaproteobacteria</taxon>
        <taxon>Hyphomicrobiales</taxon>
        <taxon>Cohaesibacteraceae</taxon>
    </lineage>
</organism>
<dbReference type="InterPro" id="IPR006311">
    <property type="entry name" value="TAT_signal"/>
</dbReference>
<dbReference type="InterPro" id="IPR012336">
    <property type="entry name" value="Thioredoxin-like_fold"/>
</dbReference>
<dbReference type="EMBL" id="OBEL01000001">
    <property type="protein sequence ID" value="SNZ05936.1"/>
    <property type="molecule type" value="Genomic_DNA"/>
</dbReference>
<dbReference type="RefSeq" id="WP_097151587.1">
    <property type="nucleotide sequence ID" value="NZ_OBEL01000001.1"/>
</dbReference>
<dbReference type="Gene3D" id="3.40.30.10">
    <property type="entry name" value="Glutaredoxin"/>
    <property type="match status" value="1"/>
</dbReference>
<sequence length="215" mass="23218">MAISRREFLASASALAAGFAAVTALPVSAFAADKVDMDEVLKEGALPDKIQGAADAPVTMVEYSSLTCPHCAAFHNSTYAEVKKKYIDTGKIRYITREFPLDPLAAGGAMLARCAPNDNFHAMNDLLFETQRTWAASPNPVDALLKLAKQVGFTQDGFTKCLQDQKLLDNIRAVSQRGSEKFGIDSTPSFIINGELHRGALSIEDIDKIVAPLIK</sequence>
<gene>
    <name evidence="6" type="ORF">SAMN06265368_0243</name>
</gene>